<accession>A0A9N8WJP3</accession>
<dbReference type="Pfam" id="PF00240">
    <property type="entry name" value="ubiquitin"/>
    <property type="match status" value="2"/>
</dbReference>
<dbReference type="InterPro" id="IPR050158">
    <property type="entry name" value="Ubiquitin_ubiquitin-like"/>
</dbReference>
<gene>
    <name evidence="2" type="ORF">AMORRO_LOCUS2632</name>
</gene>
<dbReference type="PROSITE" id="PS50053">
    <property type="entry name" value="UBIQUITIN_2"/>
    <property type="match status" value="2"/>
</dbReference>
<feature type="domain" description="Ubiquitin-like" evidence="1">
    <location>
        <begin position="1"/>
        <end position="77"/>
    </location>
</feature>
<dbReference type="PRINTS" id="PR00348">
    <property type="entry name" value="UBIQUITIN"/>
</dbReference>
<sequence>MKVTLKFFNVSASLDVERDQTVAQLKEHIHAKVQIVPIPSKQELFVGNTQLADSLKLSECSIEEGSIIRLVTKVSASEFQIFVCTLNGNTCPFFVSSNDTVSTLKQKIHDKLDIGIGIRLICRSRQLEDDKKLCDYNIEPGQTIHLVASLHGG</sequence>
<dbReference type="CDD" id="cd17039">
    <property type="entry name" value="Ubl_ubiquitin_like"/>
    <property type="match status" value="2"/>
</dbReference>
<comment type="caution">
    <text evidence="2">The sequence shown here is derived from an EMBL/GenBank/DDBJ whole genome shotgun (WGS) entry which is preliminary data.</text>
</comment>
<evidence type="ECO:0000259" key="1">
    <source>
        <dbReference type="PROSITE" id="PS50053"/>
    </source>
</evidence>
<dbReference type="InterPro" id="IPR000626">
    <property type="entry name" value="Ubiquitin-like_dom"/>
</dbReference>
<dbReference type="EMBL" id="CAJVPV010001140">
    <property type="protein sequence ID" value="CAG8487849.1"/>
    <property type="molecule type" value="Genomic_DNA"/>
</dbReference>
<proteinExistence type="predicted"/>
<reference evidence="2" key="1">
    <citation type="submission" date="2021-06" db="EMBL/GenBank/DDBJ databases">
        <authorList>
            <person name="Kallberg Y."/>
            <person name="Tangrot J."/>
            <person name="Rosling A."/>
        </authorList>
    </citation>
    <scope>NUCLEOTIDE SEQUENCE</scope>
    <source>
        <strain evidence="2">CL551</strain>
    </source>
</reference>
<evidence type="ECO:0000313" key="3">
    <source>
        <dbReference type="Proteomes" id="UP000789342"/>
    </source>
</evidence>
<protein>
    <submittedName>
        <fullName evidence="2">3258_t:CDS:1</fullName>
    </submittedName>
</protein>
<dbReference type="InterPro" id="IPR029071">
    <property type="entry name" value="Ubiquitin-like_domsf"/>
</dbReference>
<dbReference type="PANTHER" id="PTHR10666">
    <property type="entry name" value="UBIQUITIN"/>
    <property type="match status" value="1"/>
</dbReference>
<dbReference type="OrthoDB" id="428577at2759"/>
<evidence type="ECO:0000313" key="2">
    <source>
        <dbReference type="EMBL" id="CAG8487849.1"/>
    </source>
</evidence>
<dbReference type="Gene3D" id="3.10.20.90">
    <property type="entry name" value="Phosphatidylinositol 3-kinase Catalytic Subunit, Chain A, domain 1"/>
    <property type="match status" value="2"/>
</dbReference>
<dbReference type="Proteomes" id="UP000789342">
    <property type="component" value="Unassembled WGS sequence"/>
</dbReference>
<dbReference type="SUPFAM" id="SSF54236">
    <property type="entry name" value="Ubiquitin-like"/>
    <property type="match status" value="2"/>
</dbReference>
<organism evidence="2 3">
    <name type="scientific">Acaulospora morrowiae</name>
    <dbReference type="NCBI Taxonomy" id="94023"/>
    <lineage>
        <taxon>Eukaryota</taxon>
        <taxon>Fungi</taxon>
        <taxon>Fungi incertae sedis</taxon>
        <taxon>Mucoromycota</taxon>
        <taxon>Glomeromycotina</taxon>
        <taxon>Glomeromycetes</taxon>
        <taxon>Diversisporales</taxon>
        <taxon>Acaulosporaceae</taxon>
        <taxon>Acaulospora</taxon>
    </lineage>
</organism>
<name>A0A9N8WJP3_9GLOM</name>
<keyword evidence="3" id="KW-1185">Reference proteome</keyword>
<dbReference type="InterPro" id="IPR019956">
    <property type="entry name" value="Ubiquitin_dom"/>
</dbReference>
<dbReference type="SMART" id="SM00213">
    <property type="entry name" value="UBQ"/>
    <property type="match status" value="2"/>
</dbReference>
<feature type="domain" description="Ubiquitin-like" evidence="1">
    <location>
        <begin position="79"/>
        <end position="153"/>
    </location>
</feature>
<dbReference type="AlphaFoldDB" id="A0A9N8WJP3"/>